<proteinExistence type="predicted"/>
<feature type="domain" description="Transglutaminase-like" evidence="3">
    <location>
        <begin position="480"/>
        <end position="550"/>
    </location>
</feature>
<evidence type="ECO:0000313" key="5">
    <source>
        <dbReference type="Proteomes" id="UP001183222"/>
    </source>
</evidence>
<dbReference type="SUPFAM" id="SSF54001">
    <property type="entry name" value="Cysteine proteinases"/>
    <property type="match status" value="1"/>
</dbReference>
<keyword evidence="2" id="KW-0472">Membrane</keyword>
<dbReference type="InterPro" id="IPR021878">
    <property type="entry name" value="TgpA_N"/>
</dbReference>
<feature type="transmembrane region" description="Helical" evidence="2">
    <location>
        <begin position="38"/>
        <end position="59"/>
    </location>
</feature>
<name>A0ABU2KCD5_9ACTN</name>
<protein>
    <submittedName>
        <fullName evidence="4">DUF3488 and transglutaminase-like domain-containing protein</fullName>
    </submittedName>
</protein>
<dbReference type="InterPro" id="IPR052901">
    <property type="entry name" value="Bact_TGase-like"/>
</dbReference>
<dbReference type="InterPro" id="IPR025403">
    <property type="entry name" value="TgpA-like_C"/>
</dbReference>
<accession>A0ABU2KCD5</accession>
<dbReference type="SMART" id="SM00460">
    <property type="entry name" value="TGc"/>
    <property type="match status" value="1"/>
</dbReference>
<feature type="region of interest" description="Disordered" evidence="1">
    <location>
        <begin position="590"/>
        <end position="609"/>
    </location>
</feature>
<keyword evidence="2" id="KW-1133">Transmembrane helix</keyword>
<dbReference type="RefSeq" id="WP_311346646.1">
    <property type="nucleotide sequence ID" value="NZ_JAVREI010000017.1"/>
</dbReference>
<reference evidence="5" key="1">
    <citation type="submission" date="2023-07" db="EMBL/GenBank/DDBJ databases">
        <title>30 novel species of actinomycetes from the DSMZ collection.</title>
        <authorList>
            <person name="Nouioui I."/>
        </authorList>
    </citation>
    <scope>NUCLEOTIDE SEQUENCE [LARGE SCALE GENOMIC DNA]</scope>
    <source>
        <strain evidence="5">DSM 46792</strain>
    </source>
</reference>
<dbReference type="Pfam" id="PF13559">
    <property type="entry name" value="DUF4129"/>
    <property type="match status" value="1"/>
</dbReference>
<evidence type="ECO:0000256" key="2">
    <source>
        <dbReference type="SAM" id="Phobius"/>
    </source>
</evidence>
<dbReference type="Gene3D" id="3.10.620.30">
    <property type="match status" value="1"/>
</dbReference>
<dbReference type="Pfam" id="PF01841">
    <property type="entry name" value="Transglut_core"/>
    <property type="match status" value="1"/>
</dbReference>
<evidence type="ECO:0000259" key="3">
    <source>
        <dbReference type="SMART" id="SM00460"/>
    </source>
</evidence>
<feature type="transmembrane region" description="Helical" evidence="2">
    <location>
        <begin position="225"/>
        <end position="244"/>
    </location>
</feature>
<evidence type="ECO:0000256" key="1">
    <source>
        <dbReference type="SAM" id="MobiDB-lite"/>
    </source>
</evidence>
<organism evidence="4 5">
    <name type="scientific">Blastococcus goldschmidtiae</name>
    <dbReference type="NCBI Taxonomy" id="3075546"/>
    <lineage>
        <taxon>Bacteria</taxon>
        <taxon>Bacillati</taxon>
        <taxon>Actinomycetota</taxon>
        <taxon>Actinomycetes</taxon>
        <taxon>Geodermatophilales</taxon>
        <taxon>Geodermatophilaceae</taxon>
        <taxon>Blastococcus</taxon>
    </lineage>
</organism>
<keyword evidence="5" id="KW-1185">Reference proteome</keyword>
<dbReference type="PANTHER" id="PTHR42736:SF1">
    <property type="entry name" value="PROTEIN-GLUTAMINE GAMMA-GLUTAMYLTRANSFERASE"/>
    <property type="match status" value="1"/>
</dbReference>
<feature type="transmembrane region" description="Helical" evidence="2">
    <location>
        <begin position="135"/>
        <end position="156"/>
    </location>
</feature>
<feature type="transmembrane region" description="Helical" evidence="2">
    <location>
        <begin position="187"/>
        <end position="204"/>
    </location>
</feature>
<keyword evidence="2" id="KW-0812">Transmembrane</keyword>
<dbReference type="PANTHER" id="PTHR42736">
    <property type="entry name" value="PROTEIN-GLUTAMINE GAMMA-GLUTAMYLTRANSFERASE"/>
    <property type="match status" value="1"/>
</dbReference>
<dbReference type="InterPro" id="IPR038765">
    <property type="entry name" value="Papain-like_cys_pep_sf"/>
</dbReference>
<evidence type="ECO:0000313" key="4">
    <source>
        <dbReference type="EMBL" id="MDT0277844.1"/>
    </source>
</evidence>
<dbReference type="InterPro" id="IPR002931">
    <property type="entry name" value="Transglutaminase-like"/>
</dbReference>
<sequence length="774" mass="80320">MRRTDVRTPVAAAAATVLGALALSPVLSSGTWVRPAVDAVLVVLLTGLALRYAGQAIAARAFPRRPVPAPLAALGTVLVPAGQLTALTGYLIARFTSPGGIRALVPTPDGIEALLAVLRDGADEIREQTAPALPVAALMALIALFVGLVAVVVDLLAVGGRQAAFAGPTLLVLFGVPVFTLGGDIGLVPVVGPAAGLALLLWADQSRQLDGAARRSGRHHAGGGTAVRIGLVAVLIGVLGGGMVPTLAEGSLSGGPGGAGSTGTALDPVASMVGELTRNNPVDLLRVETPVPDPGYLRSVTVDRYDADAGWSPGASGALLPLDAQLPVTHDQTTGRPLTARIEALGHDDRFLPVPVAPLAVQLRDDGNRWRFDPLSGTVVGSDVTSEDRVYEVTASEVRPTPEQLAATPPLRPGDLQERFLALPPLDPRVTAQVDELVAGVEGGYARVRAILDFLTDPASGFDYALSTPPGTSGDDLVDFLTERRGYCEQYAGAMAVMVRAAGMPARVALGYTPGTVQDDGSRLITSDDAHAWVEVYFSGLGWVPFDPTPIDVDRRADLPWAPRVVAEELPELEPDLSALPPDLALLDPVSPLGPDLGSTDPTATDAAPADETSFPARAGLVLLLAAVAGLPAGLRLLQRRRRLALGTAGALWDELTATADDLGVPRDPSWTPREAGQALAERTAGSEGAEAIQRLARAEEVSSYGPGPDVQDDGLVAALRTARRQLVEGAGRRTRLRAAFLPTSLPGAVRAALPGWAVRRPVLPGPWRGSRRA</sequence>
<dbReference type="Pfam" id="PF11992">
    <property type="entry name" value="TgpA_N"/>
    <property type="match status" value="1"/>
</dbReference>
<feature type="transmembrane region" description="Helical" evidence="2">
    <location>
        <begin position="71"/>
        <end position="93"/>
    </location>
</feature>
<gene>
    <name evidence="4" type="ORF">RM425_18240</name>
</gene>
<feature type="compositionally biased region" description="Low complexity" evidence="1">
    <location>
        <begin position="600"/>
        <end position="609"/>
    </location>
</feature>
<dbReference type="EMBL" id="JAVREI010000017">
    <property type="protein sequence ID" value="MDT0277844.1"/>
    <property type="molecule type" value="Genomic_DNA"/>
</dbReference>
<comment type="caution">
    <text evidence="4">The sequence shown here is derived from an EMBL/GenBank/DDBJ whole genome shotgun (WGS) entry which is preliminary data.</text>
</comment>
<dbReference type="Proteomes" id="UP001183222">
    <property type="component" value="Unassembled WGS sequence"/>
</dbReference>